<protein>
    <recommendedName>
        <fullName evidence="1">HTH cro/C1-type domain-containing protein</fullName>
    </recommendedName>
</protein>
<name>A0AAU7W1V5_9MICO</name>
<feature type="domain" description="HTH cro/C1-type" evidence="1">
    <location>
        <begin position="7"/>
        <end position="30"/>
    </location>
</feature>
<dbReference type="InterPro" id="IPR001387">
    <property type="entry name" value="Cro/C1-type_HTH"/>
</dbReference>
<dbReference type="EMBL" id="CP158357">
    <property type="protein sequence ID" value="XBX79918.1"/>
    <property type="molecule type" value="Genomic_DNA"/>
</dbReference>
<dbReference type="CDD" id="cd00093">
    <property type="entry name" value="HTH_XRE"/>
    <property type="match status" value="1"/>
</dbReference>
<dbReference type="AlphaFoldDB" id="A0AAU7W1V5"/>
<dbReference type="PROSITE" id="PS50943">
    <property type="entry name" value="HTH_CROC1"/>
    <property type="match status" value="1"/>
</dbReference>
<organism evidence="2">
    <name type="scientific">Microbacterium sp. A8/3-1</name>
    <dbReference type="NCBI Taxonomy" id="3160749"/>
    <lineage>
        <taxon>Bacteria</taxon>
        <taxon>Bacillati</taxon>
        <taxon>Actinomycetota</taxon>
        <taxon>Actinomycetes</taxon>
        <taxon>Micrococcales</taxon>
        <taxon>Microbacteriaceae</taxon>
        <taxon>Microbacterium</taxon>
    </lineage>
</organism>
<proteinExistence type="predicted"/>
<evidence type="ECO:0000313" key="2">
    <source>
        <dbReference type="EMBL" id="XBX79918.1"/>
    </source>
</evidence>
<sequence>MRTAMDGHRTPRPDTAQLLADALGVPVTDLWPFTGVRPGLDAPTVVSRVFPARTEIPSAMWREVFTNTRERIDVLVYGGTFLFDAVPQFTRIIDDAAARGVRIRFAVGDPASAAVHARGVEEGIGLALAARCQMTLTRLIPVARLDGVEVRMHGTPLYTSMFFADDAVYANHHIYRQPAGDNPVFELTRDAHETLFGKYADTFEHVWATGTPVVPHPH</sequence>
<gene>
    <name evidence="2" type="ORF">ABS642_07505</name>
</gene>
<evidence type="ECO:0000259" key="1">
    <source>
        <dbReference type="PROSITE" id="PS50943"/>
    </source>
</evidence>
<reference evidence="2" key="1">
    <citation type="submission" date="2024-06" db="EMBL/GenBank/DDBJ databases">
        <title>Draft genome sequence of Microbacterium sp. strain A8/3-1, isolated from Oxytropis tragacanthoides Fisch. ex DC. Root nodules in the Altai region of Russia.</title>
        <authorList>
            <person name="Sazanova A."/>
            <person name="Guro P."/>
            <person name="Kuznetsova I."/>
            <person name="Belimov A."/>
            <person name="Safronova V."/>
        </authorList>
    </citation>
    <scope>NUCLEOTIDE SEQUENCE</scope>
    <source>
        <strain evidence="2">A8/3-1</strain>
    </source>
</reference>
<accession>A0AAU7W1V5</accession>
<dbReference type="RefSeq" id="WP_350352826.1">
    <property type="nucleotide sequence ID" value="NZ_CP158357.1"/>
</dbReference>